<dbReference type="EMBL" id="NART01000001">
    <property type="protein sequence ID" value="OTQ11992.1"/>
    <property type="molecule type" value="Genomic_DNA"/>
</dbReference>
<dbReference type="OrthoDB" id="1014694at2"/>
<comment type="caution">
    <text evidence="1">The sequence shown here is derived from an EMBL/GenBank/DDBJ whole genome shotgun (WGS) entry which is preliminary data.</text>
</comment>
<organism evidence="1 4">
    <name type="scientific">Gilliamella apicola</name>
    <dbReference type="NCBI Taxonomy" id="1196095"/>
    <lineage>
        <taxon>Bacteria</taxon>
        <taxon>Pseudomonadati</taxon>
        <taxon>Pseudomonadota</taxon>
        <taxon>Gammaproteobacteria</taxon>
        <taxon>Orbales</taxon>
        <taxon>Orbaceae</taxon>
        <taxon>Gilliamella</taxon>
    </lineage>
</organism>
<proteinExistence type="predicted"/>
<dbReference type="AlphaFoldDB" id="A0A242NJ26"/>
<name>A0A242NJ26_9GAMM</name>
<dbReference type="Pfam" id="PF05643">
    <property type="entry name" value="GNA1162-like"/>
    <property type="match status" value="1"/>
</dbReference>
<dbReference type="Proteomes" id="UP000194800">
    <property type="component" value="Unassembled WGS sequence"/>
</dbReference>
<protein>
    <submittedName>
        <fullName evidence="1">Uncharacterized protein</fullName>
    </submittedName>
</protein>
<evidence type="ECO:0000313" key="3">
    <source>
        <dbReference type="Proteomes" id="UP000194800"/>
    </source>
</evidence>
<gene>
    <name evidence="2" type="ORF">B6C91_00455</name>
    <name evidence="1" type="ORF">B6D08_04435</name>
</gene>
<evidence type="ECO:0000313" key="4">
    <source>
        <dbReference type="Proteomes" id="UP000194977"/>
    </source>
</evidence>
<evidence type="ECO:0000313" key="2">
    <source>
        <dbReference type="EMBL" id="OTQ11992.1"/>
    </source>
</evidence>
<evidence type="ECO:0000313" key="1">
    <source>
        <dbReference type="EMBL" id="OTQ00368.1"/>
    </source>
</evidence>
<dbReference type="InterPro" id="IPR008517">
    <property type="entry name" value="GNA1162-like"/>
</dbReference>
<reference evidence="3 4" key="1">
    <citation type="submission" date="2017-03" db="EMBL/GenBank/DDBJ databases">
        <title>Comparative genomics of honeybee gut symbionts reveal geographically distinct and subgroup specific antibiotic resistance.</title>
        <authorList>
            <person name="Ludvigsen J."/>
            <person name="Porcellato D."/>
            <person name="Labee-Lund T.M."/>
            <person name="Amdam G.V."/>
            <person name="Rudi K."/>
        </authorList>
    </citation>
    <scope>NUCLEOTIDE SEQUENCE [LARGE SCALE GENOMIC DNA]</scope>
    <source>
        <strain evidence="1 4">A-7-12</strain>
        <strain evidence="2 3">A-9-12</strain>
    </source>
</reference>
<dbReference type="EMBL" id="NARP01000009">
    <property type="protein sequence ID" value="OTQ00368.1"/>
    <property type="molecule type" value="Genomic_DNA"/>
</dbReference>
<sequence>MLALKKLWTDFVSASSLESNSLISNLISAVITQITATVREHSIAISGVAKARLFTPNPIKANGILYGPSQRLKQKNRLF</sequence>
<accession>A0A242NJ26</accession>
<dbReference type="Proteomes" id="UP000194977">
    <property type="component" value="Unassembled WGS sequence"/>
</dbReference>
<keyword evidence="3" id="KW-1185">Reference proteome</keyword>